<comment type="caution">
    <text evidence="2">The sequence shown here is derived from an EMBL/GenBank/DDBJ whole genome shotgun (WGS) entry which is preliminary data.</text>
</comment>
<gene>
    <name evidence="2" type="ORF">RN001_006335</name>
</gene>
<evidence type="ECO:0000313" key="3">
    <source>
        <dbReference type="Proteomes" id="UP001353858"/>
    </source>
</evidence>
<protein>
    <submittedName>
        <fullName evidence="2">Uncharacterized protein</fullName>
    </submittedName>
</protein>
<evidence type="ECO:0000256" key="1">
    <source>
        <dbReference type="SAM" id="MobiDB-lite"/>
    </source>
</evidence>
<name>A0AAN7PIF1_9COLE</name>
<reference evidence="3" key="1">
    <citation type="submission" date="2023-01" db="EMBL/GenBank/DDBJ databases">
        <title>Key to firefly adult light organ development and bioluminescence: homeobox transcription factors regulate luciferase expression and transportation to peroxisome.</title>
        <authorList>
            <person name="Fu X."/>
        </authorList>
    </citation>
    <scope>NUCLEOTIDE SEQUENCE [LARGE SCALE GENOMIC DNA]</scope>
</reference>
<proteinExistence type="predicted"/>
<keyword evidence="3" id="KW-1185">Reference proteome</keyword>
<feature type="region of interest" description="Disordered" evidence="1">
    <location>
        <begin position="29"/>
        <end position="49"/>
    </location>
</feature>
<dbReference type="AlphaFoldDB" id="A0AAN7PIF1"/>
<organism evidence="2 3">
    <name type="scientific">Aquatica leii</name>
    <dbReference type="NCBI Taxonomy" id="1421715"/>
    <lineage>
        <taxon>Eukaryota</taxon>
        <taxon>Metazoa</taxon>
        <taxon>Ecdysozoa</taxon>
        <taxon>Arthropoda</taxon>
        <taxon>Hexapoda</taxon>
        <taxon>Insecta</taxon>
        <taxon>Pterygota</taxon>
        <taxon>Neoptera</taxon>
        <taxon>Endopterygota</taxon>
        <taxon>Coleoptera</taxon>
        <taxon>Polyphaga</taxon>
        <taxon>Elateriformia</taxon>
        <taxon>Elateroidea</taxon>
        <taxon>Lampyridae</taxon>
        <taxon>Luciolinae</taxon>
        <taxon>Aquatica</taxon>
    </lineage>
</organism>
<dbReference type="Proteomes" id="UP001353858">
    <property type="component" value="Unassembled WGS sequence"/>
</dbReference>
<dbReference type="EMBL" id="JARPUR010000002">
    <property type="protein sequence ID" value="KAK4883016.1"/>
    <property type="molecule type" value="Genomic_DNA"/>
</dbReference>
<evidence type="ECO:0000313" key="2">
    <source>
        <dbReference type="EMBL" id="KAK4883016.1"/>
    </source>
</evidence>
<sequence length="163" mass="17677">MPDTNNYPAVMQDLPSLHDQRQDIVNVTPNLSSGNRAKIGNSAGQSPEKISVTSNSVDELFYDQDNAVNLHKAMEFVIVLLALLSKALLLKAEDCTTGFSVVAPELAVPGKTTAVLVTLHGPTSVRPLNVTLRLIQDSLNENAFQEPIETTQEIKDRNAADPQ</sequence>
<accession>A0AAN7PIF1</accession>